<dbReference type="RefSeq" id="WP_009602602.1">
    <property type="nucleotide sequence ID" value="NZ_AEIU01000095.1"/>
</dbReference>
<accession>E3BN93</accession>
<dbReference type="GO" id="GO:0008813">
    <property type="term" value="F:chorismate lyase activity"/>
    <property type="evidence" value="ECO:0007669"/>
    <property type="project" value="UniProtKB-UniRule"/>
</dbReference>
<dbReference type="GO" id="GO:0006744">
    <property type="term" value="P:ubiquinone biosynthetic process"/>
    <property type="evidence" value="ECO:0007669"/>
    <property type="project" value="UniProtKB-UniRule"/>
</dbReference>
<dbReference type="InterPro" id="IPR007440">
    <property type="entry name" value="Chorismate--pyruvate_lyase"/>
</dbReference>
<comment type="caution">
    <text evidence="5">The sequence shown here is derived from an EMBL/GenBank/DDBJ whole genome shotgun (WGS) entry which is preliminary data.</text>
</comment>
<dbReference type="EMBL" id="AEIU01000095">
    <property type="protein sequence ID" value="EFP95476.1"/>
    <property type="molecule type" value="Genomic_DNA"/>
</dbReference>
<keyword evidence="1 4" id="KW-0963">Cytoplasm</keyword>
<proteinExistence type="inferred from homology"/>
<dbReference type="InterPro" id="IPR028978">
    <property type="entry name" value="Chorismate_lyase_/UTRA_dom_sf"/>
</dbReference>
<evidence type="ECO:0000256" key="1">
    <source>
        <dbReference type="ARBA" id="ARBA00022490"/>
    </source>
</evidence>
<keyword evidence="2 4" id="KW-0831">Ubiquinone biosynthesis</keyword>
<evidence type="ECO:0000313" key="6">
    <source>
        <dbReference type="Proteomes" id="UP000002943"/>
    </source>
</evidence>
<organism evidence="5 6">
    <name type="scientific">Vibrio caribbeanicus ATCC BAA-2122</name>
    <dbReference type="NCBI Taxonomy" id="796620"/>
    <lineage>
        <taxon>Bacteria</taxon>
        <taxon>Pseudomonadati</taxon>
        <taxon>Pseudomonadota</taxon>
        <taxon>Gammaproteobacteria</taxon>
        <taxon>Vibrionales</taxon>
        <taxon>Vibrionaceae</taxon>
        <taxon>Vibrio</taxon>
    </lineage>
</organism>
<comment type="pathway">
    <text evidence="4">Cofactor biosynthesis; ubiquinone biosynthesis.</text>
</comment>
<dbReference type="GO" id="GO:0042866">
    <property type="term" value="P:pyruvate biosynthetic process"/>
    <property type="evidence" value="ECO:0007669"/>
    <property type="project" value="UniProtKB-UniRule"/>
</dbReference>
<comment type="similarity">
    <text evidence="4">Belongs to the UbiC family.</text>
</comment>
<evidence type="ECO:0000256" key="4">
    <source>
        <dbReference type="HAMAP-Rule" id="MF_01632"/>
    </source>
</evidence>
<dbReference type="OrthoDB" id="9789493at2"/>
<name>E3BN93_9VIBR</name>
<comment type="catalytic activity">
    <reaction evidence="4">
        <text>chorismate = 4-hydroxybenzoate + pyruvate</text>
        <dbReference type="Rhea" id="RHEA:16505"/>
        <dbReference type="ChEBI" id="CHEBI:15361"/>
        <dbReference type="ChEBI" id="CHEBI:17879"/>
        <dbReference type="ChEBI" id="CHEBI:29748"/>
        <dbReference type="EC" id="4.1.3.40"/>
    </reaction>
</comment>
<keyword evidence="6" id="KW-1185">Reference proteome</keyword>
<dbReference type="PANTHER" id="PTHR38683:SF1">
    <property type="entry name" value="CHORISMATE PYRUVATE-LYASE"/>
    <property type="match status" value="1"/>
</dbReference>
<feature type="binding site" evidence="4">
    <location>
        <position position="82"/>
    </location>
    <ligand>
        <name>substrate</name>
    </ligand>
</feature>
<keyword evidence="4 5" id="KW-0670">Pyruvate</keyword>
<evidence type="ECO:0000256" key="2">
    <source>
        <dbReference type="ARBA" id="ARBA00022688"/>
    </source>
</evidence>
<keyword evidence="3 4" id="KW-0456">Lyase</keyword>
<dbReference type="EC" id="4.1.3.40" evidence="4"/>
<comment type="function">
    <text evidence="4">Removes the pyruvyl group from chorismate, with concomitant aromatization of the ring, to provide 4-hydroxybenzoate (4HB) for the ubiquinone pathway.</text>
</comment>
<dbReference type="AlphaFoldDB" id="E3BN93"/>
<dbReference type="eggNOG" id="COG3161">
    <property type="taxonomic scope" value="Bacteria"/>
</dbReference>
<feature type="binding site" evidence="4">
    <location>
        <position position="165"/>
    </location>
    <ligand>
        <name>substrate</name>
    </ligand>
</feature>
<dbReference type="STRING" id="796620.VIBC2010_04359"/>
<dbReference type="HAMAP" id="MF_01632">
    <property type="entry name" value="UbiC"/>
    <property type="match status" value="1"/>
</dbReference>
<dbReference type="Pfam" id="PF04345">
    <property type="entry name" value="Chor_lyase"/>
    <property type="match status" value="1"/>
</dbReference>
<evidence type="ECO:0000256" key="3">
    <source>
        <dbReference type="ARBA" id="ARBA00023239"/>
    </source>
</evidence>
<gene>
    <name evidence="4" type="primary">ubiC</name>
    <name evidence="5" type="ORF">VIBC2010_04359</name>
</gene>
<comment type="caution">
    <text evidence="4">Lacks conserved residue(s) required for the propagation of feature annotation.</text>
</comment>
<evidence type="ECO:0000313" key="5">
    <source>
        <dbReference type="EMBL" id="EFP95476.1"/>
    </source>
</evidence>
<reference evidence="5 6" key="1">
    <citation type="journal article" date="2012" name="Int. J. Syst. Evol. Microbiol.">
        <title>Vibrio caribbeanicus sp. nov., isolated from the marine sponge Scleritoderma cyanea.</title>
        <authorList>
            <person name="Hoffmann M."/>
            <person name="Monday S.R."/>
            <person name="Allard M.W."/>
            <person name="Strain E.A."/>
            <person name="Whittaker P."/>
            <person name="Naum M."/>
            <person name="McCarthy P.J."/>
            <person name="Lopez J.V."/>
            <person name="Fischer M."/>
            <person name="Brown E.W."/>
        </authorList>
    </citation>
    <scope>NUCLEOTIDE SEQUENCE [LARGE SCALE GENOMIC DNA]</scope>
    <source>
        <strain evidence="5 6">ATCC BAA-2122</strain>
    </source>
</reference>
<protein>
    <recommendedName>
        <fullName evidence="4">Probable chorismate pyruvate-lyase</fullName>
        <shortName evidence="4">CL</shortName>
        <shortName evidence="4">CPL</shortName>
        <ecNumber evidence="4">4.1.3.40</ecNumber>
    </recommendedName>
</protein>
<sequence>MNQSDSQYLLALNSVHWQKPEEFSFPTVNTKHWLLEKGSLSHLLACCCDEFNVELISNDFIQEGDLNDDEINLLGEEVCLLRKVILTGDGQPWIFGRTLIPQSSLQNQQYDLTKQGSTPLGVTVFSLDDTHRDALEIGVATLDGQYLFARRSRLWMNHKPMLVAELFLPESPIYNKE</sequence>
<dbReference type="Proteomes" id="UP000002943">
    <property type="component" value="Unassembled WGS sequence"/>
</dbReference>
<dbReference type="SUPFAM" id="SSF64288">
    <property type="entry name" value="Chorismate lyase-like"/>
    <property type="match status" value="1"/>
</dbReference>
<comment type="subcellular location">
    <subcellularLocation>
        <location evidence="4">Cytoplasm</location>
    </subcellularLocation>
</comment>
<dbReference type="Gene3D" id="3.40.1410.10">
    <property type="entry name" value="Chorismate lyase-like"/>
    <property type="match status" value="1"/>
</dbReference>
<dbReference type="UniPathway" id="UPA00232"/>
<feature type="binding site" evidence="4">
    <location>
        <position position="120"/>
    </location>
    <ligand>
        <name>substrate</name>
    </ligand>
</feature>
<dbReference type="GO" id="GO:0005829">
    <property type="term" value="C:cytosol"/>
    <property type="evidence" value="ECO:0007669"/>
    <property type="project" value="TreeGrafter"/>
</dbReference>
<dbReference type="PANTHER" id="PTHR38683">
    <property type="entry name" value="CHORISMATE PYRUVATE-LYASE"/>
    <property type="match status" value="1"/>
</dbReference>